<dbReference type="SUPFAM" id="SSF55729">
    <property type="entry name" value="Acyl-CoA N-acyltransferases (Nat)"/>
    <property type="match status" value="1"/>
</dbReference>
<dbReference type="InterPro" id="IPR032875">
    <property type="entry name" value="Succ_CoA_lig_flav_dom"/>
</dbReference>
<dbReference type="InterPro" id="IPR011761">
    <property type="entry name" value="ATP-grasp"/>
</dbReference>
<dbReference type="SMART" id="SM00881">
    <property type="entry name" value="CoA_binding"/>
    <property type="match status" value="1"/>
</dbReference>
<sequence length="895" mass="97386">MVEEHYLTPLFEPKSVAVIGASDRENSVGSVIFRNMLDAGYKGRLFAVNPKHSEVHGTPCYKTIEDVGVRVDLALIATRPQTVPGIIEQCGRAGVKFVVIITAGFAEAGHQGAALERKMLEIARSYGVRILGPNCLGLIRPTLGLNSTFANVNAKPGNLALVSQSGALCAAILDWAKVNDVGFSSVISLGTSSDIEFGEILDYLVYDNRTHYILMYVEGIRNARRFMSAVRSAARIKPIVLLKAGRYETGSAAALLHSGVKAGSDAVFEAAIKRAGVVRVSNIGQLFYAAKGMATKFRPQGNRLLIMTNGGGPGAMAADHAAELKIPLADLSQNTIAALNACLPTNWSHANPVDIVGDATPERYQAAITACMDDPGVDGLLVMLTPQAMTDPMGVAKAVIATLEAGSKPIVACWMGEAQTFEARKVLTDAGIPAFRMPETAVELFHHISTYYKHQKLLLQTPEPISRQAKTETEGAKMLIEAVLSERRKVLSEMESKSVLRAFKIPVAQTMVARTATESLLLAEQIGFPVAMKVDSPDIQRKTEAGGVRLNITSAAAVRNAYLDILDTVARNHPNARINGVSIEPFVARPNGRELMVGVVRDPTFGPVITFGAGGQESEIFSDRAVALPPLNAVLAEDLIRSTKVHALLGEYRNQPPVNMDALEDVLLRISEMVCELPWLQELDLNPLIIDENGAIAADARIVIDFAPVSGDRYAHMAIHPYPSHMVEEWVLPDGQVVHIRPIRPEDAEMEKDFVAHMSDESKYYRFMDTIRELTQSMLVRFTQIDYDREMAFVAVTEEGGKEVQVGVSRYVLNPDGETVEFALAVADDWQKRGVGRKLMSALIEAARLKGYRAVVGDVLALNSKMFKLMTSLGFTIHPHPEDPAVKRVIKPLQS</sequence>
<dbReference type="RefSeq" id="WP_054621423.1">
    <property type="nucleotide sequence ID" value="NZ_CP022579.1"/>
</dbReference>
<evidence type="ECO:0000313" key="8">
    <source>
        <dbReference type="EMBL" id="QEL65459.1"/>
    </source>
</evidence>
<dbReference type="PANTHER" id="PTHR43334:SF1">
    <property type="entry name" value="3-HYDROXYPROPIONATE--COA LIGASE [ADP-FORMING]"/>
    <property type="match status" value="1"/>
</dbReference>
<keyword evidence="3 5" id="KW-0067">ATP-binding</keyword>
<protein>
    <submittedName>
        <fullName evidence="8">Acetyltransferase</fullName>
    </submittedName>
</protein>
<gene>
    <name evidence="8" type="primary">yfiQ</name>
    <name evidence="8" type="ORF">OTERR_19830</name>
</gene>
<name>A0A5C1EA00_9RHOO</name>
<dbReference type="Gene3D" id="3.30.470.20">
    <property type="entry name" value="ATP-grasp fold, B domain"/>
    <property type="match status" value="1"/>
</dbReference>
<dbReference type="InterPro" id="IPR036291">
    <property type="entry name" value="NAD(P)-bd_dom_sf"/>
</dbReference>
<dbReference type="Gene3D" id="3.40.50.720">
    <property type="entry name" value="NAD(P)-binding Rossmann-like Domain"/>
    <property type="match status" value="1"/>
</dbReference>
<dbReference type="Pfam" id="PF19045">
    <property type="entry name" value="Ligase_CoA_2"/>
    <property type="match status" value="1"/>
</dbReference>
<dbReference type="InterPro" id="IPR016102">
    <property type="entry name" value="Succinyl-CoA_synth-like"/>
</dbReference>
<dbReference type="InterPro" id="IPR043938">
    <property type="entry name" value="Ligase_CoA_dom"/>
</dbReference>
<dbReference type="GO" id="GO:0046872">
    <property type="term" value="F:metal ion binding"/>
    <property type="evidence" value="ECO:0007669"/>
    <property type="project" value="InterPro"/>
</dbReference>
<reference evidence="8 9" key="1">
    <citation type="submission" date="2017-07" db="EMBL/GenBank/DDBJ databases">
        <title>Complete genome sequence of Oryzomicrobium terrae TPP412.</title>
        <authorList>
            <person name="Chiu L.-W."/>
            <person name="Lo K.-J."/>
            <person name="Tsai Y.-M."/>
            <person name="Lin S.-S."/>
            <person name="Kuo C.-H."/>
            <person name="Liu C.-T."/>
        </authorList>
    </citation>
    <scope>NUCLEOTIDE SEQUENCE [LARGE SCALE GENOMIC DNA]</scope>
    <source>
        <strain evidence="8 9">TPP412</strain>
    </source>
</reference>
<dbReference type="Gene3D" id="3.40.50.261">
    <property type="entry name" value="Succinyl-CoA synthetase domains"/>
    <property type="match status" value="2"/>
</dbReference>
<dbReference type="InterPro" id="IPR016181">
    <property type="entry name" value="Acyl_CoA_acyltransferase"/>
</dbReference>
<feature type="domain" description="ATP-grasp" evidence="6">
    <location>
        <begin position="497"/>
        <end position="533"/>
    </location>
</feature>
<dbReference type="InterPro" id="IPR003781">
    <property type="entry name" value="CoA-bd"/>
</dbReference>
<dbReference type="GO" id="GO:0016747">
    <property type="term" value="F:acyltransferase activity, transferring groups other than amino-acyl groups"/>
    <property type="evidence" value="ECO:0007669"/>
    <property type="project" value="InterPro"/>
</dbReference>
<feature type="domain" description="N-acetyltransferase" evidence="7">
    <location>
        <begin position="738"/>
        <end position="894"/>
    </location>
</feature>
<evidence type="ECO:0000256" key="4">
    <source>
        <dbReference type="ARBA" id="ARBA00060888"/>
    </source>
</evidence>
<dbReference type="SUPFAM" id="SSF51735">
    <property type="entry name" value="NAD(P)-binding Rossmann-fold domains"/>
    <property type="match status" value="1"/>
</dbReference>
<comment type="similarity">
    <text evidence="4">In the N-terminal section; belongs to the acetate CoA ligase alpha subunit family.</text>
</comment>
<proteinExistence type="inferred from homology"/>
<dbReference type="PROSITE" id="PS50975">
    <property type="entry name" value="ATP_GRASP"/>
    <property type="match status" value="1"/>
</dbReference>
<dbReference type="SUPFAM" id="SSF56059">
    <property type="entry name" value="Glutathione synthetase ATP-binding domain-like"/>
    <property type="match status" value="1"/>
</dbReference>
<dbReference type="Pfam" id="PF13549">
    <property type="entry name" value="ATP-grasp_5"/>
    <property type="match status" value="1"/>
</dbReference>
<keyword evidence="1" id="KW-0436">Ligase</keyword>
<evidence type="ECO:0000256" key="3">
    <source>
        <dbReference type="ARBA" id="ARBA00022840"/>
    </source>
</evidence>
<dbReference type="AlphaFoldDB" id="A0A5C1EA00"/>
<dbReference type="GO" id="GO:0043758">
    <property type="term" value="F:acetate-CoA ligase (ADP-forming) activity"/>
    <property type="evidence" value="ECO:0007669"/>
    <property type="project" value="InterPro"/>
</dbReference>
<dbReference type="InterPro" id="IPR013815">
    <property type="entry name" value="ATP_grasp_subdomain_1"/>
</dbReference>
<accession>A0A5C1EA00</accession>
<evidence type="ECO:0000313" key="9">
    <source>
        <dbReference type="Proteomes" id="UP000323671"/>
    </source>
</evidence>
<keyword evidence="8" id="KW-0808">Transferase</keyword>
<dbReference type="Pfam" id="PF13380">
    <property type="entry name" value="CoA_binding_2"/>
    <property type="match status" value="1"/>
</dbReference>
<dbReference type="SUPFAM" id="SSF52210">
    <property type="entry name" value="Succinyl-CoA synthetase domains"/>
    <property type="match status" value="2"/>
</dbReference>
<dbReference type="PROSITE" id="PS51186">
    <property type="entry name" value="GNAT"/>
    <property type="match status" value="1"/>
</dbReference>
<evidence type="ECO:0000259" key="7">
    <source>
        <dbReference type="PROSITE" id="PS51186"/>
    </source>
</evidence>
<dbReference type="FunFam" id="3.30.1490.20:FF:000020">
    <property type="entry name" value="Protein lysine acetyltransferase"/>
    <property type="match status" value="1"/>
</dbReference>
<dbReference type="InterPro" id="IPR000182">
    <property type="entry name" value="GNAT_dom"/>
</dbReference>
<organism evidence="8 9">
    <name type="scientific">Oryzomicrobium terrae</name>
    <dbReference type="NCBI Taxonomy" id="1735038"/>
    <lineage>
        <taxon>Bacteria</taxon>
        <taxon>Pseudomonadati</taxon>
        <taxon>Pseudomonadota</taxon>
        <taxon>Betaproteobacteria</taxon>
        <taxon>Rhodocyclales</taxon>
        <taxon>Rhodocyclaceae</taxon>
        <taxon>Oryzomicrobium</taxon>
    </lineage>
</organism>
<dbReference type="GO" id="GO:0005524">
    <property type="term" value="F:ATP binding"/>
    <property type="evidence" value="ECO:0007669"/>
    <property type="project" value="UniProtKB-UniRule"/>
</dbReference>
<evidence type="ECO:0000256" key="5">
    <source>
        <dbReference type="PROSITE-ProRule" id="PRU00409"/>
    </source>
</evidence>
<dbReference type="KEGG" id="otr:OTERR_19830"/>
<dbReference type="Gene3D" id="3.30.1490.20">
    <property type="entry name" value="ATP-grasp fold, A domain"/>
    <property type="match status" value="1"/>
</dbReference>
<keyword evidence="9" id="KW-1185">Reference proteome</keyword>
<dbReference type="Pfam" id="PF13607">
    <property type="entry name" value="Succ_CoA_lig"/>
    <property type="match status" value="1"/>
</dbReference>
<dbReference type="EMBL" id="CP022579">
    <property type="protein sequence ID" value="QEL65459.1"/>
    <property type="molecule type" value="Genomic_DNA"/>
</dbReference>
<dbReference type="InterPro" id="IPR051538">
    <property type="entry name" value="Acyl-CoA_Synth/Transferase"/>
</dbReference>
<evidence type="ECO:0000259" key="6">
    <source>
        <dbReference type="PROSITE" id="PS50975"/>
    </source>
</evidence>
<dbReference type="Proteomes" id="UP000323671">
    <property type="component" value="Chromosome"/>
</dbReference>
<dbReference type="PANTHER" id="PTHR43334">
    <property type="entry name" value="ACETATE--COA LIGASE [ADP-FORMING]"/>
    <property type="match status" value="1"/>
</dbReference>
<dbReference type="Gene3D" id="3.40.630.30">
    <property type="match status" value="1"/>
</dbReference>
<evidence type="ECO:0000256" key="2">
    <source>
        <dbReference type="ARBA" id="ARBA00022741"/>
    </source>
</evidence>
<keyword evidence="2 5" id="KW-0547">Nucleotide-binding</keyword>
<dbReference type="Pfam" id="PF00583">
    <property type="entry name" value="Acetyltransf_1"/>
    <property type="match status" value="1"/>
</dbReference>
<evidence type="ECO:0000256" key="1">
    <source>
        <dbReference type="ARBA" id="ARBA00022598"/>
    </source>
</evidence>
<dbReference type="CDD" id="cd04301">
    <property type="entry name" value="NAT_SF"/>
    <property type="match status" value="1"/>
</dbReference>